<evidence type="ECO:0000256" key="4">
    <source>
        <dbReference type="SAM" id="MobiDB-lite"/>
    </source>
</evidence>
<dbReference type="WBParaSite" id="EEL_0000182501-mRNA-1">
    <property type="protein sequence ID" value="EEL_0000182501-mRNA-1"/>
    <property type="gene ID" value="EEL_0000182501"/>
</dbReference>
<comment type="subcellular location">
    <subcellularLocation>
        <location evidence="1">Cytoplasm</location>
    </subcellularLocation>
</comment>
<feature type="region of interest" description="Disordered" evidence="4">
    <location>
        <begin position="174"/>
        <end position="228"/>
    </location>
</feature>
<keyword evidence="3" id="KW-0963">Cytoplasm</keyword>
<dbReference type="InterPro" id="IPR002059">
    <property type="entry name" value="CSP_DNA-bd"/>
</dbReference>
<dbReference type="SMART" id="SM00357">
    <property type="entry name" value="CSP"/>
    <property type="match status" value="1"/>
</dbReference>
<dbReference type="GO" id="GO:0005737">
    <property type="term" value="C:cytoplasm"/>
    <property type="evidence" value="ECO:0007669"/>
    <property type="project" value="UniProtKB-SubCell"/>
</dbReference>
<dbReference type="GO" id="GO:0008270">
    <property type="term" value="F:zinc ion binding"/>
    <property type="evidence" value="ECO:0007669"/>
    <property type="project" value="InterPro"/>
</dbReference>
<reference evidence="7" key="1">
    <citation type="submission" date="2017-02" db="UniProtKB">
        <authorList>
            <consortium name="WormBaseParasite"/>
        </authorList>
    </citation>
    <scope>IDENTIFICATION</scope>
</reference>
<dbReference type="Gene3D" id="4.10.60.10">
    <property type="entry name" value="Zinc finger, CCHC-type"/>
    <property type="match status" value="1"/>
</dbReference>
<dbReference type="InterPro" id="IPR019844">
    <property type="entry name" value="CSD_CS"/>
</dbReference>
<protein>
    <submittedName>
        <fullName evidence="7">CSD_1 domain-containing protein</fullName>
    </submittedName>
</protein>
<dbReference type="GO" id="GO:0019899">
    <property type="term" value="F:enzyme binding"/>
    <property type="evidence" value="ECO:0007669"/>
    <property type="project" value="UniProtKB-ARBA"/>
</dbReference>
<dbReference type="SUPFAM" id="SSF50249">
    <property type="entry name" value="Nucleic acid-binding proteins"/>
    <property type="match status" value="1"/>
</dbReference>
<evidence type="ECO:0000256" key="2">
    <source>
        <dbReference type="ARBA" id="ARBA00008840"/>
    </source>
</evidence>
<dbReference type="GO" id="GO:0003729">
    <property type="term" value="F:mRNA binding"/>
    <property type="evidence" value="ECO:0007669"/>
    <property type="project" value="TreeGrafter"/>
</dbReference>
<sequence>MVVHRSPMSSPISQGIIDAGSVKGDVGACKCLPSMDEGGELAQIGTCKWFNVLKGYGFITPDVGGNDIFVHQSELNMDGFRSLDAGERVRFVIRKRPEGNEATAVVSAEPGGKLKGSSIRPLGKNRSHVIRCFKCGHYGNHTAAKCKTSVGAEKACYGCHAADHLVADCPQKVNFKNGNKTKKNGTEGSNSNEEVAKVENVEETQTKNEEADSKVKETIVNKDNAVEP</sequence>
<accession>A0A0R3RK16</accession>
<dbReference type="InterPro" id="IPR011129">
    <property type="entry name" value="CSD"/>
</dbReference>
<name>A0A0R3RK16_9BILA</name>
<feature type="domain" description="CSD" evidence="5">
    <location>
        <begin position="42"/>
        <end position="107"/>
    </location>
</feature>
<dbReference type="STRING" id="1147741.A0A0R3RK16"/>
<feature type="compositionally biased region" description="Basic and acidic residues" evidence="4">
    <location>
        <begin position="194"/>
        <end position="220"/>
    </location>
</feature>
<evidence type="ECO:0000256" key="1">
    <source>
        <dbReference type="ARBA" id="ARBA00004496"/>
    </source>
</evidence>
<dbReference type="PROSITE" id="PS51857">
    <property type="entry name" value="CSD_2"/>
    <property type="match status" value="1"/>
</dbReference>
<dbReference type="InterPro" id="IPR001878">
    <property type="entry name" value="Znf_CCHC"/>
</dbReference>
<organism evidence="6 7">
    <name type="scientific">Elaeophora elaphi</name>
    <dbReference type="NCBI Taxonomy" id="1147741"/>
    <lineage>
        <taxon>Eukaryota</taxon>
        <taxon>Metazoa</taxon>
        <taxon>Ecdysozoa</taxon>
        <taxon>Nematoda</taxon>
        <taxon>Chromadorea</taxon>
        <taxon>Rhabditida</taxon>
        <taxon>Spirurina</taxon>
        <taxon>Spiruromorpha</taxon>
        <taxon>Filarioidea</taxon>
        <taxon>Onchocercidae</taxon>
        <taxon>Elaeophora</taxon>
    </lineage>
</organism>
<dbReference type="GO" id="GO:0005634">
    <property type="term" value="C:nucleus"/>
    <property type="evidence" value="ECO:0007669"/>
    <property type="project" value="TreeGrafter"/>
</dbReference>
<dbReference type="CDD" id="cd04458">
    <property type="entry name" value="CSP_CDS"/>
    <property type="match status" value="1"/>
</dbReference>
<evidence type="ECO:0000259" key="5">
    <source>
        <dbReference type="PROSITE" id="PS51857"/>
    </source>
</evidence>
<comment type="similarity">
    <text evidence="2">Belongs to the lin-28 family.</text>
</comment>
<dbReference type="PROSITE" id="PS00352">
    <property type="entry name" value="CSD_1"/>
    <property type="match status" value="1"/>
</dbReference>
<dbReference type="InterPro" id="IPR012340">
    <property type="entry name" value="NA-bd_OB-fold"/>
</dbReference>
<evidence type="ECO:0000313" key="6">
    <source>
        <dbReference type="Proteomes" id="UP000050640"/>
    </source>
</evidence>
<dbReference type="SMART" id="SM00343">
    <property type="entry name" value="ZnF_C2HC"/>
    <property type="match status" value="2"/>
</dbReference>
<dbReference type="Proteomes" id="UP000050640">
    <property type="component" value="Unplaced"/>
</dbReference>
<dbReference type="PANTHER" id="PTHR46109:SF1">
    <property type="entry name" value="PROTEIN LIN-28 HOMOLOG"/>
    <property type="match status" value="1"/>
</dbReference>
<proteinExistence type="inferred from homology"/>
<dbReference type="AlphaFoldDB" id="A0A0R3RK16"/>
<dbReference type="PANTHER" id="PTHR46109">
    <property type="entry name" value="PROTEIN LIN-28"/>
    <property type="match status" value="1"/>
</dbReference>
<dbReference type="Gene3D" id="2.40.50.140">
    <property type="entry name" value="Nucleic acid-binding proteins"/>
    <property type="match status" value="1"/>
</dbReference>
<dbReference type="SUPFAM" id="SSF57756">
    <property type="entry name" value="Retrovirus zinc finger-like domains"/>
    <property type="match status" value="1"/>
</dbReference>
<dbReference type="PRINTS" id="PR00050">
    <property type="entry name" value="COLDSHOCK"/>
</dbReference>
<keyword evidence="6" id="KW-1185">Reference proteome</keyword>
<dbReference type="InterPro" id="IPR036875">
    <property type="entry name" value="Znf_CCHC_sf"/>
</dbReference>
<evidence type="ECO:0000313" key="7">
    <source>
        <dbReference type="WBParaSite" id="EEL_0000182501-mRNA-1"/>
    </source>
</evidence>
<evidence type="ECO:0000256" key="3">
    <source>
        <dbReference type="ARBA" id="ARBA00022490"/>
    </source>
</evidence>
<dbReference type="InterPro" id="IPR051373">
    <property type="entry name" value="Lin-28_RNA-binding"/>
</dbReference>
<dbReference type="GO" id="GO:0031054">
    <property type="term" value="P:pre-miRNA processing"/>
    <property type="evidence" value="ECO:0007669"/>
    <property type="project" value="TreeGrafter"/>
</dbReference>
<dbReference type="Pfam" id="PF00313">
    <property type="entry name" value="CSD"/>
    <property type="match status" value="1"/>
</dbReference>